<gene>
    <name evidence="2" type="ORF">SNA_23235</name>
</gene>
<evidence type="ECO:0000313" key="2">
    <source>
        <dbReference type="EMBL" id="KIZ16128.1"/>
    </source>
</evidence>
<sequence>MDDAVYRTARTLLSERSGVPVEEIRPDTTFDELDVDSLALAEFAFILRDEFSVLLTTQDVSKRSTLTDVARILTKRLVSPSPAAP</sequence>
<dbReference type="Pfam" id="PF00550">
    <property type="entry name" value="PP-binding"/>
    <property type="match status" value="1"/>
</dbReference>
<dbReference type="InterPro" id="IPR036736">
    <property type="entry name" value="ACP-like_sf"/>
</dbReference>
<dbReference type="AlphaFoldDB" id="A0A0D7CIT7"/>
<feature type="domain" description="Carrier" evidence="1">
    <location>
        <begin position="3"/>
        <end position="77"/>
    </location>
</feature>
<evidence type="ECO:0000313" key="3">
    <source>
        <dbReference type="Proteomes" id="UP000032458"/>
    </source>
</evidence>
<comment type="caution">
    <text evidence="2">The sequence shown here is derived from an EMBL/GenBank/DDBJ whole genome shotgun (WGS) entry which is preliminary data.</text>
</comment>
<protein>
    <recommendedName>
        <fullName evidence="1">Carrier domain-containing protein</fullName>
    </recommendedName>
</protein>
<dbReference type="EMBL" id="JRKI01000029">
    <property type="protein sequence ID" value="KIZ16128.1"/>
    <property type="molecule type" value="Genomic_DNA"/>
</dbReference>
<dbReference type="Gene3D" id="1.10.1200.10">
    <property type="entry name" value="ACP-like"/>
    <property type="match status" value="1"/>
</dbReference>
<dbReference type="SUPFAM" id="SSF47336">
    <property type="entry name" value="ACP-like"/>
    <property type="match status" value="1"/>
</dbReference>
<proteinExistence type="predicted"/>
<keyword evidence="3" id="KW-1185">Reference proteome</keyword>
<dbReference type="InterPro" id="IPR009081">
    <property type="entry name" value="PP-bd_ACP"/>
</dbReference>
<name>A0A0D7CIT7_9ACTN</name>
<accession>A0A0D7CIT7</accession>
<dbReference type="PATRIC" id="fig|1240678.4.peg.4948"/>
<dbReference type="PROSITE" id="PS50075">
    <property type="entry name" value="CARRIER"/>
    <property type="match status" value="1"/>
</dbReference>
<organism evidence="2 3">
    <name type="scientific">Streptomyces natalensis ATCC 27448</name>
    <dbReference type="NCBI Taxonomy" id="1240678"/>
    <lineage>
        <taxon>Bacteria</taxon>
        <taxon>Bacillati</taxon>
        <taxon>Actinomycetota</taxon>
        <taxon>Actinomycetes</taxon>
        <taxon>Kitasatosporales</taxon>
        <taxon>Streptomycetaceae</taxon>
        <taxon>Streptomyces</taxon>
    </lineage>
</organism>
<reference evidence="2 3" key="1">
    <citation type="submission" date="2014-09" db="EMBL/GenBank/DDBJ databases">
        <title>Draft genome sequence of Streptomyces natalensis ATCC 27448, producer of the antifungal pimaricin.</title>
        <authorList>
            <person name="Mendes M.V."/>
            <person name="Beites T."/>
            <person name="Pires S."/>
            <person name="Santos C.L."/>
            <person name="Moradas-Ferreira P."/>
        </authorList>
    </citation>
    <scope>NUCLEOTIDE SEQUENCE [LARGE SCALE GENOMIC DNA]</scope>
    <source>
        <strain evidence="2 3">ATCC 27448</strain>
    </source>
</reference>
<evidence type="ECO:0000259" key="1">
    <source>
        <dbReference type="PROSITE" id="PS50075"/>
    </source>
</evidence>
<dbReference type="Proteomes" id="UP000032458">
    <property type="component" value="Unassembled WGS sequence"/>
</dbReference>